<gene>
    <name evidence="2" type="ORF">IW261DRAFT_1489625</name>
</gene>
<comment type="caution">
    <text evidence="2">The sequence shown here is derived from an EMBL/GenBank/DDBJ whole genome shotgun (WGS) entry which is preliminary data.</text>
</comment>
<keyword evidence="1" id="KW-0732">Signal</keyword>
<dbReference type="Proteomes" id="UP001175227">
    <property type="component" value="Unassembled WGS sequence"/>
</dbReference>
<sequence length="105" mass="11434">MMLSSPSVLLLTPLSATYCGNARRPAVGQHSTTAYTNARSHRLLSITISTASASMPSENRQIETVVTSVVFVFSRRRGAPRGSHTMLRYGRNVLRCSICYPLGSC</sequence>
<accession>A0AA39P346</accession>
<dbReference type="AlphaFoldDB" id="A0AA39P346"/>
<feature type="chain" id="PRO_5041465446" description="Secreted protein" evidence="1">
    <location>
        <begin position="23"/>
        <end position="105"/>
    </location>
</feature>
<evidence type="ECO:0000256" key="1">
    <source>
        <dbReference type="SAM" id="SignalP"/>
    </source>
</evidence>
<keyword evidence="3" id="KW-1185">Reference proteome</keyword>
<dbReference type="EMBL" id="JAUEPR010000019">
    <property type="protein sequence ID" value="KAK0476692.1"/>
    <property type="molecule type" value="Genomic_DNA"/>
</dbReference>
<proteinExistence type="predicted"/>
<evidence type="ECO:0008006" key="4">
    <source>
        <dbReference type="Google" id="ProtNLM"/>
    </source>
</evidence>
<protein>
    <recommendedName>
        <fullName evidence="4">Secreted protein</fullName>
    </recommendedName>
</protein>
<evidence type="ECO:0000313" key="3">
    <source>
        <dbReference type="Proteomes" id="UP001175227"/>
    </source>
</evidence>
<feature type="signal peptide" evidence="1">
    <location>
        <begin position="1"/>
        <end position="22"/>
    </location>
</feature>
<name>A0AA39P346_9AGAR</name>
<organism evidence="2 3">
    <name type="scientific">Armillaria novae-zelandiae</name>
    <dbReference type="NCBI Taxonomy" id="153914"/>
    <lineage>
        <taxon>Eukaryota</taxon>
        <taxon>Fungi</taxon>
        <taxon>Dikarya</taxon>
        <taxon>Basidiomycota</taxon>
        <taxon>Agaricomycotina</taxon>
        <taxon>Agaricomycetes</taxon>
        <taxon>Agaricomycetidae</taxon>
        <taxon>Agaricales</taxon>
        <taxon>Marasmiineae</taxon>
        <taxon>Physalacriaceae</taxon>
        <taxon>Armillaria</taxon>
    </lineage>
</organism>
<reference evidence="2" key="1">
    <citation type="submission" date="2023-06" db="EMBL/GenBank/DDBJ databases">
        <authorList>
            <consortium name="Lawrence Berkeley National Laboratory"/>
            <person name="Ahrendt S."/>
            <person name="Sahu N."/>
            <person name="Indic B."/>
            <person name="Wong-Bajracharya J."/>
            <person name="Merenyi Z."/>
            <person name="Ke H.-M."/>
            <person name="Monk M."/>
            <person name="Kocsube S."/>
            <person name="Drula E."/>
            <person name="Lipzen A."/>
            <person name="Balint B."/>
            <person name="Henrissat B."/>
            <person name="Andreopoulos B."/>
            <person name="Martin F.M."/>
            <person name="Harder C.B."/>
            <person name="Rigling D."/>
            <person name="Ford K.L."/>
            <person name="Foster G.D."/>
            <person name="Pangilinan J."/>
            <person name="Papanicolaou A."/>
            <person name="Barry K."/>
            <person name="LaButti K."/>
            <person name="Viragh M."/>
            <person name="Koriabine M."/>
            <person name="Yan M."/>
            <person name="Riley R."/>
            <person name="Champramary S."/>
            <person name="Plett K.L."/>
            <person name="Tsai I.J."/>
            <person name="Slot J."/>
            <person name="Sipos G."/>
            <person name="Plett J."/>
            <person name="Nagy L.G."/>
            <person name="Grigoriev I.V."/>
        </authorList>
    </citation>
    <scope>NUCLEOTIDE SEQUENCE</scope>
    <source>
        <strain evidence="2">ICMP 16352</strain>
    </source>
</reference>
<evidence type="ECO:0000313" key="2">
    <source>
        <dbReference type="EMBL" id="KAK0476692.1"/>
    </source>
</evidence>